<evidence type="ECO:0000313" key="3">
    <source>
        <dbReference type="Proteomes" id="UP000774130"/>
    </source>
</evidence>
<keyword evidence="2" id="KW-0808">Transferase</keyword>
<dbReference type="CDD" id="cd04184">
    <property type="entry name" value="GT2_RfbC_Mx_like"/>
    <property type="match status" value="1"/>
</dbReference>
<keyword evidence="3" id="KW-1185">Reference proteome</keyword>
<comment type="caution">
    <text evidence="2">The sequence shown here is derived from an EMBL/GenBank/DDBJ whole genome shotgun (WGS) entry which is preliminary data.</text>
</comment>
<keyword evidence="2" id="KW-0328">Glycosyltransferase</keyword>
<sequence length="1066" mass="123346">MKYDFDLSLDQHTSVGKIIAEIKKGSKVLEFGPGNGRMTNYLVNELKCDVSIVEFDPVLFEHVMNTAQNGYLGNIEEYKWVDYFAGQKFDFIIFADVLEHLTNSEEALRRCRDFLSREGEILVTFPNITHNSVLINLFNEKLDWNQYGLLDRTHNSFYTQSGFEDLFSRIDLHIRKEDFTYAQVGQNEIESNYEDLPAIIRYSFKQRPFSEVYQYFYALRKEPVAEPERTIPVNSNNNTQIQLAYRIDGKYEIEPYLVNHKTKENLVTEHHAPVETERLRIVVGHFPSTVRISVVSNNQLLPIRNTNADWYQEDLFVFDQIEEEPFITVSGRHVADKDFTVTIEVLNEEEFLPINQLIFKDLADNKKIERLLRAKMDFYDKYHYELSKIPFKNPDEYGDNEDPNINDQIKITVESLENNEVDNELIVKGWAYKIATEEPVDFLLAEGSNDLHVNHLYRPDVNEVFDLMDDVKYGFILTIKDYQITDSFRFLAITRESQVFPITVSLPEKKVVSTASRIRRVLGVIRREGLSQAYKKFQLRKQQSADYEDWMEKIEIPKRVALIEEAKSLEFQPKISLVVPVYNVDEKWLRACVGSLTMQIYQNWELCLADDNSPKPHIKPLLQELAAEDDRIKVVFRSENGHISEATNSALEVATGEYIGFLDNDDILADTALLEVVKALNENPEIEFIYTDEDKLSMSAKRFDPFFKPNWNETLLLGHNYITHFVVVKKNVIDQIGGLRTEFNGSQDYDFVLRATETAKEIKHISSMAYHWRTIETSVAMDPQSKEYAYVAGQNAVAAALERRKIKGKVSMTKNYGAYKVDFTYAKEPKVSIIFAKDLTDATVIEKMIELTNWENFEVIVPTKIAEKIDIAKVIGAENTTKAVEQATGEYLVFLSADLSPTRANWLHEGMNFAQLPDTGIVTGKIISDYDAILNIGVVIDQRNETLVYEQQGLSNKTIGNYFRPTLPREIYSATEDCIIIRKSDYLAVNGFDLNLPKEIMGVDFSIRVYRELNKNIIFDPYFEMIAEQDQRFNVRREEFQKLSEKHSVENLKDPYINFYQFNIGG</sequence>
<dbReference type="PANTHER" id="PTHR43685:SF2">
    <property type="entry name" value="GLYCOSYLTRANSFERASE 2-LIKE DOMAIN-CONTAINING PROTEIN"/>
    <property type="match status" value="1"/>
</dbReference>
<dbReference type="Pfam" id="PF00535">
    <property type="entry name" value="Glycos_transf_2"/>
    <property type="match status" value="1"/>
</dbReference>
<gene>
    <name evidence="2" type="ORF">KUA55_04125</name>
</gene>
<dbReference type="EC" id="2.4.-.-" evidence="2"/>
<dbReference type="PANTHER" id="PTHR43685">
    <property type="entry name" value="GLYCOSYLTRANSFERASE"/>
    <property type="match status" value="1"/>
</dbReference>
<name>A0ABS6TAE3_9ENTE</name>
<protein>
    <submittedName>
        <fullName evidence="2">Glycosyltransferase</fullName>
        <ecNumber evidence="2">2.4.-.-</ecNumber>
    </submittedName>
</protein>
<accession>A0ABS6TAE3</accession>
<evidence type="ECO:0000259" key="1">
    <source>
        <dbReference type="Pfam" id="PF00535"/>
    </source>
</evidence>
<feature type="domain" description="Glycosyltransferase 2-like" evidence="1">
    <location>
        <begin position="576"/>
        <end position="736"/>
    </location>
</feature>
<evidence type="ECO:0000313" key="2">
    <source>
        <dbReference type="EMBL" id="MBV7389855.1"/>
    </source>
</evidence>
<dbReference type="Proteomes" id="UP000774130">
    <property type="component" value="Unassembled WGS sequence"/>
</dbReference>
<dbReference type="Pfam" id="PF13489">
    <property type="entry name" value="Methyltransf_23"/>
    <property type="match status" value="1"/>
</dbReference>
<dbReference type="InterPro" id="IPR001173">
    <property type="entry name" value="Glyco_trans_2-like"/>
</dbReference>
<organism evidence="2 3">
    <name type="scientific">Enterococcus alishanensis</name>
    <dbReference type="NCBI Taxonomy" id="1303817"/>
    <lineage>
        <taxon>Bacteria</taxon>
        <taxon>Bacillati</taxon>
        <taxon>Bacillota</taxon>
        <taxon>Bacilli</taxon>
        <taxon>Lactobacillales</taxon>
        <taxon>Enterococcaceae</taxon>
        <taxon>Enterococcus</taxon>
    </lineage>
</organism>
<proteinExistence type="predicted"/>
<dbReference type="GO" id="GO:0016757">
    <property type="term" value="F:glycosyltransferase activity"/>
    <property type="evidence" value="ECO:0007669"/>
    <property type="project" value="UniProtKB-KW"/>
</dbReference>
<dbReference type="CDD" id="cd02440">
    <property type="entry name" value="AdoMet_MTases"/>
    <property type="match status" value="1"/>
</dbReference>
<reference evidence="2 3" key="1">
    <citation type="submission" date="2021-06" db="EMBL/GenBank/DDBJ databases">
        <title>Enterococcus alishanensis sp. nov., a novel lactic acid bacterium isolated from fresh coffee beans.</title>
        <authorList>
            <person name="Chen Y.-S."/>
        </authorList>
    </citation>
    <scope>NUCLEOTIDE SEQUENCE [LARGE SCALE GENOMIC DNA]</scope>
    <source>
        <strain evidence="2 3">ALS3</strain>
    </source>
</reference>
<dbReference type="InterPro" id="IPR050834">
    <property type="entry name" value="Glycosyltransf_2"/>
</dbReference>
<dbReference type="EMBL" id="JAHUZB010000002">
    <property type="protein sequence ID" value="MBV7389855.1"/>
    <property type="molecule type" value="Genomic_DNA"/>
</dbReference>